<feature type="domain" description="DUF31" evidence="3">
    <location>
        <begin position="308"/>
        <end position="677"/>
    </location>
</feature>
<proteinExistence type="predicted"/>
<feature type="region of interest" description="Disordered" evidence="1">
    <location>
        <begin position="29"/>
        <end position="55"/>
    </location>
</feature>
<feature type="chain" id="PRO_5019470064" evidence="2">
    <location>
        <begin position="25"/>
        <end position="755"/>
    </location>
</feature>
<dbReference type="Gene3D" id="3.10.450.270">
    <property type="match status" value="1"/>
</dbReference>
<sequence length="755" mass="86592">MKKNKFLLLSLSLGMLPVFPIISASCVDKTKKDDKNNPDPNKPQEDPSKPNKNFSKYSDLSEEFKQIVDKVELGKTFDFKLKDSTLHDKEYKDIYPTQIRNNFDKGIEIIQKENNGELDIQINDVILDEKTANKTGKFQLSLILTDKKTNQIYQKNIEVSGFNTNPYGADENGRIPNDGTETLKPDSNDRIAEYIKADQQKRYELDNSKYLAELTRQQRNAPLSEVRPDLNALLDNVKEFNAKAIANNQDTYESAARKGFTLPTYDEHGNFKGLSFYENEMGKGPSWVDALGNRDIYQINGLARTLPNEQYLRTALQTFGITISNHLGENKFQTISGTMWIMDYQKRSDGKYPTKWYFATNLHVADALRNNSVNFSLLKLMKTAKTKTTFRLTNLDDNFNRFSFNSKDNQFIVNNGLKTIYSARNFLNTKPSDYLTENQKNKYNNVEEFLDFSVFEIDFEKLNLDGVSGNMLNQNLSDLTSKYSGLDVHNLAKLITNDYANEANKNDWIKFKSKSYLKDYSKIEYPLVAPKNNPEWFKNYDELFAVGYPNSTGDYFLRQYSDDDQIKYRTQFNFSLWTNSDYRFYDNLGKDASMDERAKRGNYLSYALGYRSFTNKPGILDSFISAPHTGDKLYTSNDNNQYLAMGLEYLIRHYAPVGGASGSSVRNQNNEIVGIYHISNISAHTGLAAAFRSEGHNYNGLYGTYNLPQYDLIYGGGLNQISSYRQALLKEYEGQVIKTNLFSNGLNDIPDEYKF</sequence>
<dbReference type="RefSeq" id="WP_022936057.1">
    <property type="nucleotide sequence ID" value="NZ_LR214940.1"/>
</dbReference>
<evidence type="ECO:0000256" key="2">
    <source>
        <dbReference type="SAM" id="SignalP"/>
    </source>
</evidence>
<evidence type="ECO:0000313" key="4">
    <source>
        <dbReference type="EMBL" id="VEU55308.1"/>
    </source>
</evidence>
<accession>A0A448ZVM1</accession>
<evidence type="ECO:0000313" key="5">
    <source>
        <dbReference type="Proteomes" id="UP000290482"/>
    </source>
</evidence>
<gene>
    <name evidence="4" type="ORF">NCTC10112_00160</name>
</gene>
<feature type="signal peptide" evidence="2">
    <location>
        <begin position="1"/>
        <end position="24"/>
    </location>
</feature>
<dbReference type="InterPro" id="IPR022381">
    <property type="entry name" value="Uncharacterised_MG067"/>
</dbReference>
<dbReference type="PROSITE" id="PS51257">
    <property type="entry name" value="PROKAR_LIPOPROTEIN"/>
    <property type="match status" value="1"/>
</dbReference>
<feature type="compositionally biased region" description="Basic and acidic residues" evidence="1">
    <location>
        <begin position="29"/>
        <end position="49"/>
    </location>
</feature>
<reference evidence="4 5" key="1">
    <citation type="submission" date="2019-01" db="EMBL/GenBank/DDBJ databases">
        <authorList>
            <consortium name="Pathogen Informatics"/>
        </authorList>
    </citation>
    <scope>NUCLEOTIDE SEQUENCE [LARGE SCALE GENOMIC DNA]</scope>
    <source>
        <strain evidence="4 5">NCTC10112</strain>
    </source>
</reference>
<keyword evidence="2" id="KW-0732">Signal</keyword>
<dbReference type="InterPro" id="IPR022382">
    <property type="entry name" value="Mycoplasma_peptidase_DUF31"/>
</dbReference>
<dbReference type="EMBL" id="LR214940">
    <property type="protein sequence ID" value="VEU55308.1"/>
    <property type="molecule type" value="Genomic_DNA"/>
</dbReference>
<evidence type="ECO:0000256" key="1">
    <source>
        <dbReference type="SAM" id="MobiDB-lite"/>
    </source>
</evidence>
<dbReference type="OrthoDB" id="393864at2"/>
<evidence type="ECO:0000259" key="3">
    <source>
        <dbReference type="Pfam" id="PF01732"/>
    </source>
</evidence>
<dbReference type="PRINTS" id="PR00840">
    <property type="entry name" value="Y06768FAMILY"/>
</dbReference>
<protein>
    <submittedName>
        <fullName evidence="4">Membrane-associated lipoprotein</fullName>
    </submittedName>
</protein>
<dbReference type="KEGG" id="mob:NCTC10112_00160"/>
<dbReference type="Pfam" id="PF01732">
    <property type="entry name" value="Mycop_pep_DUF31"/>
    <property type="match status" value="1"/>
</dbReference>
<dbReference type="AlphaFoldDB" id="A0A448ZVM1"/>
<organism evidence="4 5">
    <name type="scientific">Metamycoplasma orale</name>
    <name type="common">Mycoplasma orale</name>
    <dbReference type="NCBI Taxonomy" id="2121"/>
    <lineage>
        <taxon>Bacteria</taxon>
        <taxon>Bacillati</taxon>
        <taxon>Mycoplasmatota</taxon>
        <taxon>Mycoplasmoidales</taxon>
        <taxon>Metamycoplasmataceae</taxon>
        <taxon>Metamycoplasma</taxon>
    </lineage>
</organism>
<keyword evidence="4" id="KW-0449">Lipoprotein</keyword>
<dbReference type="Proteomes" id="UP000290482">
    <property type="component" value="Chromosome"/>
</dbReference>
<dbReference type="NCBIfam" id="NF045841">
    <property type="entry name" value="Ig_SerProt_MIP"/>
    <property type="match status" value="1"/>
</dbReference>
<dbReference type="NCBIfam" id="NF045842">
    <property type="entry name" value="MIP_near_MIB"/>
    <property type="match status" value="1"/>
</dbReference>
<keyword evidence="5" id="KW-1185">Reference proteome</keyword>
<name>A0A448ZVM1_METOS</name>